<dbReference type="EMBL" id="UGSS01000002">
    <property type="protein sequence ID" value="SUB32816.1"/>
    <property type="molecule type" value="Genomic_DNA"/>
</dbReference>
<dbReference type="AlphaFoldDB" id="A0A379B2R4"/>
<name>A0A379B2R4_9PAST</name>
<organism evidence="1 2">
    <name type="scientific">[Pasteurella] mairii</name>
    <dbReference type="NCBI Taxonomy" id="757"/>
    <lineage>
        <taxon>Bacteria</taxon>
        <taxon>Pseudomonadati</taxon>
        <taxon>Pseudomonadota</taxon>
        <taxon>Gammaproteobacteria</taxon>
        <taxon>Pasteurellales</taxon>
        <taxon>Pasteurellaceae</taxon>
    </lineage>
</organism>
<dbReference type="Pfam" id="PF05930">
    <property type="entry name" value="Phage_AlpA"/>
    <property type="match status" value="1"/>
</dbReference>
<gene>
    <name evidence="1" type="ORF">NCTC10699_00403</name>
</gene>
<accession>A0A379B2R4</accession>
<evidence type="ECO:0000313" key="2">
    <source>
        <dbReference type="Proteomes" id="UP000254280"/>
    </source>
</evidence>
<dbReference type="Proteomes" id="UP000254280">
    <property type="component" value="Unassembled WGS sequence"/>
</dbReference>
<dbReference type="PANTHER" id="PTHR36154">
    <property type="entry name" value="DNA-BINDING TRANSCRIPTIONAL ACTIVATOR ALPA"/>
    <property type="match status" value="1"/>
</dbReference>
<dbReference type="PANTHER" id="PTHR36154:SF1">
    <property type="entry name" value="DNA-BINDING TRANSCRIPTIONAL ACTIVATOR ALPA"/>
    <property type="match status" value="1"/>
</dbReference>
<evidence type="ECO:0000313" key="1">
    <source>
        <dbReference type="EMBL" id="SUB32816.1"/>
    </source>
</evidence>
<sequence>MSENPKKARFINLDEVINRTSLTKSTIYDLMKKKQFPQSINITQIRVAWLESDIDRWIESKINQQES</sequence>
<dbReference type="OrthoDB" id="8455288at2"/>
<dbReference type="InterPro" id="IPR010260">
    <property type="entry name" value="AlpA"/>
</dbReference>
<proteinExistence type="predicted"/>
<keyword evidence="2" id="KW-1185">Reference proteome</keyword>
<reference evidence="1 2" key="1">
    <citation type="submission" date="2018-06" db="EMBL/GenBank/DDBJ databases">
        <authorList>
            <consortium name="Pathogen Informatics"/>
            <person name="Doyle S."/>
        </authorList>
    </citation>
    <scope>NUCLEOTIDE SEQUENCE [LARGE SCALE GENOMIC DNA]</scope>
    <source>
        <strain evidence="1 2">NCTC10699</strain>
    </source>
</reference>
<protein>
    <submittedName>
        <fullName evidence="1">Predicted transcriptional regulator</fullName>
    </submittedName>
</protein>
<dbReference type="InterPro" id="IPR052931">
    <property type="entry name" value="Prophage_regulatory_activator"/>
</dbReference>
<dbReference type="Gene3D" id="1.10.238.160">
    <property type="match status" value="1"/>
</dbReference>